<proteinExistence type="predicted"/>
<gene>
    <name evidence="2" type="ORF">Sangu_2517900</name>
</gene>
<dbReference type="InterPro" id="IPR013103">
    <property type="entry name" value="RVT_2"/>
</dbReference>
<protein>
    <submittedName>
        <fullName evidence="2">Retrovirus-related Pol polyprotein from transposon RE1</fullName>
    </submittedName>
</protein>
<dbReference type="PANTHER" id="PTHR11439">
    <property type="entry name" value="GAG-POL-RELATED RETROTRANSPOSON"/>
    <property type="match status" value="1"/>
</dbReference>
<dbReference type="AlphaFoldDB" id="A0AAW2JJ32"/>
<accession>A0AAW2JJ32</accession>
<reference evidence="2" key="1">
    <citation type="submission" date="2020-06" db="EMBL/GenBank/DDBJ databases">
        <authorList>
            <person name="Li T."/>
            <person name="Hu X."/>
            <person name="Zhang T."/>
            <person name="Song X."/>
            <person name="Zhang H."/>
            <person name="Dai N."/>
            <person name="Sheng W."/>
            <person name="Hou X."/>
            <person name="Wei L."/>
        </authorList>
    </citation>
    <scope>NUCLEOTIDE SEQUENCE</scope>
    <source>
        <strain evidence="2">G01</strain>
        <tissue evidence="2">Leaf</tissue>
    </source>
</reference>
<name>A0AAW2JJ32_9LAMI</name>
<evidence type="ECO:0000259" key="1">
    <source>
        <dbReference type="Pfam" id="PF07727"/>
    </source>
</evidence>
<reference evidence="2" key="2">
    <citation type="journal article" date="2024" name="Plant">
        <title>Genomic evolution and insights into agronomic trait innovations of Sesamum species.</title>
        <authorList>
            <person name="Miao H."/>
            <person name="Wang L."/>
            <person name="Qu L."/>
            <person name="Liu H."/>
            <person name="Sun Y."/>
            <person name="Le M."/>
            <person name="Wang Q."/>
            <person name="Wei S."/>
            <person name="Zheng Y."/>
            <person name="Lin W."/>
            <person name="Duan Y."/>
            <person name="Cao H."/>
            <person name="Xiong S."/>
            <person name="Wang X."/>
            <person name="Wei L."/>
            <person name="Li C."/>
            <person name="Ma Q."/>
            <person name="Ju M."/>
            <person name="Zhao R."/>
            <person name="Li G."/>
            <person name="Mu C."/>
            <person name="Tian Q."/>
            <person name="Mei H."/>
            <person name="Zhang T."/>
            <person name="Gao T."/>
            <person name="Zhang H."/>
        </authorList>
    </citation>
    <scope>NUCLEOTIDE SEQUENCE</scope>
    <source>
        <strain evidence="2">G01</strain>
    </source>
</reference>
<dbReference type="EMBL" id="JACGWK010000866">
    <property type="protein sequence ID" value="KAL0294358.1"/>
    <property type="molecule type" value="Genomic_DNA"/>
</dbReference>
<organism evidence="2">
    <name type="scientific">Sesamum angustifolium</name>
    <dbReference type="NCBI Taxonomy" id="2727405"/>
    <lineage>
        <taxon>Eukaryota</taxon>
        <taxon>Viridiplantae</taxon>
        <taxon>Streptophyta</taxon>
        <taxon>Embryophyta</taxon>
        <taxon>Tracheophyta</taxon>
        <taxon>Spermatophyta</taxon>
        <taxon>Magnoliopsida</taxon>
        <taxon>eudicotyledons</taxon>
        <taxon>Gunneridae</taxon>
        <taxon>Pentapetalae</taxon>
        <taxon>asterids</taxon>
        <taxon>lamiids</taxon>
        <taxon>Lamiales</taxon>
        <taxon>Pedaliaceae</taxon>
        <taxon>Sesamum</taxon>
    </lineage>
</organism>
<evidence type="ECO:0000313" key="2">
    <source>
        <dbReference type="EMBL" id="KAL0294358.1"/>
    </source>
</evidence>
<feature type="domain" description="Reverse transcriptase Ty1/copia-type" evidence="1">
    <location>
        <begin position="6"/>
        <end position="69"/>
    </location>
</feature>
<dbReference type="PANTHER" id="PTHR11439:SF465">
    <property type="entry name" value="REVERSE TRANSCRIPTASE TY1_COPIA-TYPE DOMAIN-CONTAINING PROTEIN"/>
    <property type="match status" value="1"/>
</dbReference>
<comment type="caution">
    <text evidence="2">The sequence shown here is derived from an EMBL/GenBank/DDBJ whole genome shotgun (WGS) entry which is preliminary data.</text>
</comment>
<sequence length="124" mass="14235">MGPSEDLITKVKRYLDALFIIKDLGFAKYFLGLEMARSSDGMSVTQWKYAMDIISDSGMTHSTLVLTPLPPSLKLSKDYGAHLQEPDQFRRLIGRLLYLRFTRPDISFAIQQLSQYLQHPTDQH</sequence>
<dbReference type="Pfam" id="PF07727">
    <property type="entry name" value="RVT_2"/>
    <property type="match status" value="1"/>
</dbReference>